<protein>
    <submittedName>
        <fullName evidence="2">Uncharacterized protein</fullName>
    </submittedName>
</protein>
<gene>
    <name evidence="2" type="ORF">BDD41_3081</name>
</gene>
<organism evidence="2 3">
    <name type="scientific">Paracoccus versutus</name>
    <name type="common">Thiobacillus versutus</name>
    <dbReference type="NCBI Taxonomy" id="34007"/>
    <lineage>
        <taxon>Bacteria</taxon>
        <taxon>Pseudomonadati</taxon>
        <taxon>Pseudomonadota</taxon>
        <taxon>Alphaproteobacteria</taxon>
        <taxon>Rhodobacterales</taxon>
        <taxon>Paracoccaceae</taxon>
        <taxon>Paracoccus</taxon>
    </lineage>
</organism>
<dbReference type="EMBL" id="QTUJ01000002">
    <property type="protein sequence ID" value="REF70350.1"/>
    <property type="molecule type" value="Genomic_DNA"/>
</dbReference>
<dbReference type="AlphaFoldDB" id="A0A3D9XIU5"/>
<name>A0A3D9XIU5_PARVE</name>
<sequence length="67" mass="7412">MVDFDEAGKPRIPMRGMIDPNGLPDADRARAALATMRRRAQRGDPEAALHILNHIVPDIPPDEEARS</sequence>
<feature type="region of interest" description="Disordered" evidence="1">
    <location>
        <begin position="1"/>
        <end position="24"/>
    </location>
</feature>
<reference evidence="2 3" key="1">
    <citation type="submission" date="2018-08" db="EMBL/GenBank/DDBJ databases">
        <title>Genomic Encyclopedia of Archaeal and Bacterial Type Strains, Phase II (KMG-II): from individual species to whole genera.</title>
        <authorList>
            <person name="Goeker M."/>
        </authorList>
    </citation>
    <scope>NUCLEOTIDE SEQUENCE [LARGE SCALE GENOMIC DNA]</scope>
    <source>
        <strain evidence="2 3">DSM 17099</strain>
    </source>
</reference>
<evidence type="ECO:0000313" key="3">
    <source>
        <dbReference type="Proteomes" id="UP000256941"/>
    </source>
</evidence>
<comment type="caution">
    <text evidence="2">The sequence shown here is derived from an EMBL/GenBank/DDBJ whole genome shotgun (WGS) entry which is preliminary data.</text>
</comment>
<dbReference type="RefSeq" id="WP_116222279.1">
    <property type="nucleotide sequence ID" value="NZ_CP038197.1"/>
</dbReference>
<accession>A0A3D9XIU5</accession>
<evidence type="ECO:0000256" key="1">
    <source>
        <dbReference type="SAM" id="MobiDB-lite"/>
    </source>
</evidence>
<dbReference type="Proteomes" id="UP000256941">
    <property type="component" value="Unassembled WGS sequence"/>
</dbReference>
<proteinExistence type="predicted"/>
<evidence type="ECO:0000313" key="2">
    <source>
        <dbReference type="EMBL" id="REF70350.1"/>
    </source>
</evidence>